<sequence>MTQLSSECLDLKKTGQLVYFFLKKASERQMHVTKLRLIKWIYLAERESYKEFGEPLINDKLCSLEHGPVPSGILSIIEGKKENVWKDIFSVARDGSRHQYLQLVENCVYSSSDDLDRFSDAEVQLIESVWAEYGVWSSKRLETHLHDASAFPEWNWKQGDKTNWIELETLLSSVGFSDDQIPQVVSNIVAFSSPQATSSGV</sequence>
<accession>A0A0R3A5Z2</accession>
<dbReference type="Pfam" id="PF13274">
    <property type="entry name" value="SocA_Panacea"/>
    <property type="match status" value="1"/>
</dbReference>
<evidence type="ECO:0000313" key="2">
    <source>
        <dbReference type="EMBL" id="KRP68623.1"/>
    </source>
</evidence>
<dbReference type="PATRIC" id="fig|1615673.3.peg.704"/>
<reference evidence="2 3" key="1">
    <citation type="submission" date="2015-02" db="EMBL/GenBank/DDBJ databases">
        <title>Two Pseudomonas sp. nov., isolated from raw milk.</title>
        <authorList>
            <person name="Wenning M."/>
            <person name="von Neubeck M."/>
            <person name="Huptas C."/>
            <person name="Scherer S."/>
        </authorList>
    </citation>
    <scope>NUCLEOTIDE SEQUENCE [LARGE SCALE GENOMIC DNA]</scope>
    <source>
        <strain evidence="2 3">DSM 29164</strain>
    </source>
</reference>
<name>A0A0R3A5Z2_9PSED</name>
<dbReference type="RefSeq" id="WP_057704535.1">
    <property type="nucleotide sequence ID" value="NZ_JYLN01000016.1"/>
</dbReference>
<proteinExistence type="predicted"/>
<evidence type="ECO:0000313" key="3">
    <source>
        <dbReference type="Proteomes" id="UP000050852"/>
    </source>
</evidence>
<dbReference type="Proteomes" id="UP000050852">
    <property type="component" value="Unassembled WGS sequence"/>
</dbReference>
<dbReference type="AlphaFoldDB" id="A0A0R3A5Z2"/>
<evidence type="ECO:0000259" key="1">
    <source>
        <dbReference type="Pfam" id="PF13274"/>
    </source>
</evidence>
<protein>
    <recommendedName>
        <fullName evidence="1">Antitoxin SocA-like Panacea domain-containing protein</fullName>
    </recommendedName>
</protein>
<dbReference type="OrthoDB" id="9813053at2"/>
<comment type="caution">
    <text evidence="2">The sequence shown here is derived from an EMBL/GenBank/DDBJ whole genome shotgun (WGS) entry which is preliminary data.</text>
</comment>
<organism evidence="2 3">
    <name type="scientific">Pseudomonas paralactis</name>
    <dbReference type="NCBI Taxonomy" id="1615673"/>
    <lineage>
        <taxon>Bacteria</taxon>
        <taxon>Pseudomonadati</taxon>
        <taxon>Pseudomonadota</taxon>
        <taxon>Gammaproteobacteria</taxon>
        <taxon>Pseudomonadales</taxon>
        <taxon>Pseudomonadaceae</taxon>
        <taxon>Pseudomonas</taxon>
    </lineage>
</organism>
<gene>
    <name evidence="2" type="ORF">TX23_25450</name>
</gene>
<feature type="domain" description="Antitoxin SocA-like Panacea" evidence="1">
    <location>
        <begin position="37"/>
        <end position="148"/>
    </location>
</feature>
<dbReference type="InterPro" id="IPR025272">
    <property type="entry name" value="SocA_Panacea"/>
</dbReference>
<dbReference type="EMBL" id="JYLN01000016">
    <property type="protein sequence ID" value="KRP68623.1"/>
    <property type="molecule type" value="Genomic_DNA"/>
</dbReference>